<dbReference type="eggNOG" id="KOG1835">
    <property type="taxonomic scope" value="Eukaryota"/>
</dbReference>
<organism evidence="5 6">
    <name type="scientific">Caenorhabditis tropicalis</name>
    <dbReference type="NCBI Taxonomy" id="1561998"/>
    <lineage>
        <taxon>Eukaryota</taxon>
        <taxon>Metazoa</taxon>
        <taxon>Ecdysozoa</taxon>
        <taxon>Nematoda</taxon>
        <taxon>Chromadorea</taxon>
        <taxon>Rhabditida</taxon>
        <taxon>Rhabditina</taxon>
        <taxon>Rhabditomorpha</taxon>
        <taxon>Rhabditoidea</taxon>
        <taxon>Rhabditidae</taxon>
        <taxon>Peloderinae</taxon>
        <taxon>Caenorhabditis</taxon>
    </lineage>
</organism>
<dbReference type="WBParaSite" id="Csp11.Scaffold629.g7892.t1">
    <property type="protein sequence ID" value="Csp11.Scaffold629.g7892.t1"/>
    <property type="gene ID" value="Csp11.Scaffold629.g7892"/>
</dbReference>
<evidence type="ECO:0000256" key="1">
    <source>
        <dbReference type="ARBA" id="ARBA00004123"/>
    </source>
</evidence>
<dbReference type="GO" id="GO:0017056">
    <property type="term" value="F:structural constituent of nuclear pore"/>
    <property type="evidence" value="ECO:0007669"/>
    <property type="project" value="TreeGrafter"/>
</dbReference>
<dbReference type="STRING" id="1561998.A0A1I7UCB2"/>
<dbReference type="GO" id="GO:0006999">
    <property type="term" value="P:nuclear pore organization"/>
    <property type="evidence" value="ECO:0007669"/>
    <property type="project" value="TreeGrafter"/>
</dbReference>
<protein>
    <submittedName>
        <fullName evidence="6">DUF1981 domain-containing protein</fullName>
    </submittedName>
</protein>
<name>A0A1I7UCB2_9PELO</name>
<dbReference type="PANTHER" id="PTHR31344:SF0">
    <property type="entry name" value="NUCLEAR PORE COMPLEX PROTEIN NUP205"/>
    <property type="match status" value="1"/>
</dbReference>
<comment type="similarity">
    <text evidence="2">Belongs to the NUP186/NUP192/NUP205 family.</text>
</comment>
<keyword evidence="5" id="KW-1185">Reference proteome</keyword>
<evidence type="ECO:0000313" key="6">
    <source>
        <dbReference type="WBParaSite" id="Csp11.Scaffold629.g7892.t1"/>
    </source>
</evidence>
<accession>A0A1I7UCB2</accession>
<proteinExistence type="inferred from homology"/>
<evidence type="ECO:0000313" key="5">
    <source>
        <dbReference type="Proteomes" id="UP000095282"/>
    </source>
</evidence>
<dbReference type="Pfam" id="PF11894">
    <property type="entry name" value="Nup192"/>
    <property type="match status" value="1"/>
</dbReference>
<dbReference type="GO" id="GO:0044611">
    <property type="term" value="C:nuclear pore inner ring"/>
    <property type="evidence" value="ECO:0007669"/>
    <property type="project" value="TreeGrafter"/>
</dbReference>
<evidence type="ECO:0000256" key="3">
    <source>
        <dbReference type="ARBA" id="ARBA00022448"/>
    </source>
</evidence>
<evidence type="ECO:0000256" key="2">
    <source>
        <dbReference type="ARBA" id="ARBA00005892"/>
    </source>
</evidence>
<keyword evidence="4" id="KW-0539">Nucleus</keyword>
<dbReference type="InterPro" id="IPR021827">
    <property type="entry name" value="Nup186/Nup192/Nup205"/>
</dbReference>
<reference evidence="6" key="1">
    <citation type="submission" date="2016-11" db="UniProtKB">
        <authorList>
            <consortium name="WormBaseParasite"/>
        </authorList>
    </citation>
    <scope>IDENTIFICATION</scope>
</reference>
<evidence type="ECO:0000256" key="4">
    <source>
        <dbReference type="ARBA" id="ARBA00023242"/>
    </source>
</evidence>
<keyword evidence="3" id="KW-0813">Transport</keyword>
<dbReference type="PANTHER" id="PTHR31344">
    <property type="entry name" value="NUCLEAR PORE COMPLEX PROTEIN NUP205"/>
    <property type="match status" value="1"/>
</dbReference>
<sequence>MWIEIRKFYEFVTTFTEFDDDDKLDDFFIEIERYRWRLTNILTNPGYFKKKSAKDRERVNPNQKIKIGEIELPMDELLCAETLIISDCFELNEIESVDLVLSGEAQKIHFEGMNRGLIAVICYYDAHRLLLSAMRHMLKWDREDMSQRMTQFLETTFLTESIIKQLFQKLGTVTVQSEFARLQHPEINGLGGSKHQKMMKNAVEEIRTEMISCISLICENPGMAAAPIANYLFGIVKGVTAEKLTCVQLTAWVSLVKITSSDVLTQDFLVQDAQTMLTSMIGHIRNETDWSDQSMCGTLQLACAISLKSIATSPSDHLGIENIKVDVERVIDRAIRNMAFQYLRHAIIRSEHFRYAHQFMIIDELLKQLVGNFPAKLLETERNSTDELFALDEQQQEVAAAESASKKPDPRNQTVNVGEKMTCKISTTDTVGNYETALSNYENFLRCFVDLYEMQVNDYAHQKTAKTSRERELQEQIEESSLSFSTERSIELCRLLERTRIKDHHAIHTVAYLELCAAVCKNNLTAGLLYDVFSRDHAGPDSYGWDYLASAMRGYDRLFREQKAMSTSRFNQNQSMNMNSSFQQQNQQPNLNLTLRPGDKICIKAQELSGLVAWLRMATKVAQFNDNATMRFSDDPTWTMSSVVASLATASVPLSLKAALIGFLTSIARLRGTAPRIWHVIHANQLCYHGSGGTLMGIQQELEQRECIEKDYSVSLAFVKLMTTLLMHRTMPDYAVPFIQYVTRSILTLFIHRSYNSIVQMWELAEWALRATNALLEFGIIEPRAVAQNDAHICILTQCLNDTPMFRAITRVLMEDCQAHNDPYVTRQAPSSDAALIALRILSRAIILHPALRSCARVSSGDIMVQSITSLVFSPIITSSACTVLDLIFHYIHMTDDYPLHSLYAARMLRDVMATHGTVEAKMLEILKTRDSAPSHVRAIRTAICANSIHYTIDDSLAKEEDTDNPNYARGETARLILETLSDSIDSQVLKSGGRKVDFKNITYYLLAFRPSRANSKELYDVDDPYTGIHYVLHIIEQFVQSKTPFDLPFSALIEPAFRLMQRLIATSCPFSQPVLCFMRSSNIIEQLTTSPFICSALKQETEDDNTFVQGVFAVRRMIVGYILHFSAVEISANLTTGHYSRPEKLYRALLESSKLVSEYTQMEMENEQYVTMDTRPAGSEDNQNLLFSLLRRATVPRKNELVYPNLVHFDVAKLREIFNACLTINIYGVAQYDVLYLNRLMRREIDIVYTDSNEMRYVQKELEDVLEYCTEINASLLSESASERIVSGCTALLDVFSIFAPVHFFSNKMQLTIFRDACYRLRHSIVSF</sequence>
<comment type="subcellular location">
    <subcellularLocation>
        <location evidence="1">Nucleus</location>
    </subcellularLocation>
</comment>
<dbReference type="Proteomes" id="UP000095282">
    <property type="component" value="Unplaced"/>
</dbReference>